<dbReference type="CDD" id="cd17546">
    <property type="entry name" value="REC_hyHK_CKI1_RcsC-like"/>
    <property type="match status" value="1"/>
</dbReference>
<evidence type="ECO:0000313" key="5">
    <source>
        <dbReference type="Proteomes" id="UP000785679"/>
    </source>
</evidence>
<keyword evidence="5" id="KW-1185">Reference proteome</keyword>
<comment type="caution">
    <text evidence="4">The sequence shown here is derived from an EMBL/GenBank/DDBJ whole genome shotgun (WGS) entry which is preliminary data.</text>
</comment>
<organism evidence="4 5">
    <name type="scientific">Halteria grandinella</name>
    <dbReference type="NCBI Taxonomy" id="5974"/>
    <lineage>
        <taxon>Eukaryota</taxon>
        <taxon>Sar</taxon>
        <taxon>Alveolata</taxon>
        <taxon>Ciliophora</taxon>
        <taxon>Intramacronucleata</taxon>
        <taxon>Spirotrichea</taxon>
        <taxon>Stichotrichia</taxon>
        <taxon>Sporadotrichida</taxon>
        <taxon>Halteriidae</taxon>
        <taxon>Halteria</taxon>
    </lineage>
</organism>
<feature type="domain" description="Response regulatory" evidence="3">
    <location>
        <begin position="14"/>
        <end position="145"/>
    </location>
</feature>
<dbReference type="SUPFAM" id="SSF52172">
    <property type="entry name" value="CheY-like"/>
    <property type="match status" value="1"/>
</dbReference>
<gene>
    <name evidence="4" type="ORF">FGO68_gene16029</name>
</gene>
<dbReference type="PANTHER" id="PTHR43719:SF28">
    <property type="entry name" value="PEROXIDE STRESS-ACTIVATED HISTIDINE KINASE MAK1-RELATED"/>
    <property type="match status" value="1"/>
</dbReference>
<sequence>MVEQKPCPCQKRNSIMVVDDNVFNILTLQCMLNEAMKMESDKAMNGLQAVQKVQARDAENKKDPCICGRGGQNYKVIFMDCNMPVMDGLQATQEIKKQFPGIRIVALTAYTTEGFEKKCFAAGMDEYKTKPIYKEVLKEIVERVILKN</sequence>
<dbReference type="InterPro" id="IPR050956">
    <property type="entry name" value="2C_system_His_kinase"/>
</dbReference>
<dbReference type="SMART" id="SM00448">
    <property type="entry name" value="REC"/>
    <property type="match status" value="1"/>
</dbReference>
<proteinExistence type="predicted"/>
<evidence type="ECO:0000256" key="1">
    <source>
        <dbReference type="ARBA" id="ARBA00022553"/>
    </source>
</evidence>
<dbReference type="AlphaFoldDB" id="A0A8J8NCZ8"/>
<dbReference type="PROSITE" id="PS50110">
    <property type="entry name" value="RESPONSE_REGULATORY"/>
    <property type="match status" value="1"/>
</dbReference>
<name>A0A8J8NCZ8_HALGN</name>
<dbReference type="Proteomes" id="UP000785679">
    <property type="component" value="Unassembled WGS sequence"/>
</dbReference>
<dbReference type="Gene3D" id="3.40.50.2300">
    <property type="match status" value="1"/>
</dbReference>
<evidence type="ECO:0000259" key="3">
    <source>
        <dbReference type="PROSITE" id="PS50110"/>
    </source>
</evidence>
<dbReference type="InterPro" id="IPR011006">
    <property type="entry name" value="CheY-like_superfamily"/>
</dbReference>
<dbReference type="OrthoDB" id="312675at2759"/>
<protein>
    <recommendedName>
        <fullName evidence="3">Response regulatory domain-containing protein</fullName>
    </recommendedName>
</protein>
<accession>A0A8J8NCZ8</accession>
<evidence type="ECO:0000313" key="4">
    <source>
        <dbReference type="EMBL" id="TNV72345.1"/>
    </source>
</evidence>
<evidence type="ECO:0000256" key="2">
    <source>
        <dbReference type="PROSITE-ProRule" id="PRU00169"/>
    </source>
</evidence>
<dbReference type="InterPro" id="IPR001789">
    <property type="entry name" value="Sig_transdc_resp-reg_receiver"/>
</dbReference>
<reference evidence="4" key="1">
    <citation type="submission" date="2019-06" db="EMBL/GenBank/DDBJ databases">
        <authorList>
            <person name="Zheng W."/>
        </authorList>
    </citation>
    <scope>NUCLEOTIDE SEQUENCE</scope>
    <source>
        <strain evidence="4">QDHG01</strain>
    </source>
</reference>
<dbReference type="PANTHER" id="PTHR43719">
    <property type="entry name" value="TWO-COMPONENT HISTIDINE KINASE"/>
    <property type="match status" value="1"/>
</dbReference>
<dbReference type="GO" id="GO:0000160">
    <property type="term" value="P:phosphorelay signal transduction system"/>
    <property type="evidence" value="ECO:0007669"/>
    <property type="project" value="InterPro"/>
</dbReference>
<dbReference type="EMBL" id="RRYP01022769">
    <property type="protein sequence ID" value="TNV72345.1"/>
    <property type="molecule type" value="Genomic_DNA"/>
</dbReference>
<feature type="modified residue" description="4-aspartylphosphate" evidence="2">
    <location>
        <position position="80"/>
    </location>
</feature>
<dbReference type="Pfam" id="PF00072">
    <property type="entry name" value="Response_reg"/>
    <property type="match status" value="1"/>
</dbReference>
<keyword evidence="1 2" id="KW-0597">Phosphoprotein</keyword>